<dbReference type="Gene3D" id="3.90.960.10">
    <property type="entry name" value="YbaK/aminoacyl-tRNA synthetase-associated domain"/>
    <property type="match status" value="1"/>
</dbReference>
<dbReference type="InterPro" id="IPR012340">
    <property type="entry name" value="NA-bd_OB-fold"/>
</dbReference>
<dbReference type="InterPro" id="IPR004365">
    <property type="entry name" value="NA-bd_OB_tRNA"/>
</dbReference>
<keyword evidence="3" id="KW-0547">Nucleotide-binding</keyword>
<evidence type="ECO:0000256" key="5">
    <source>
        <dbReference type="ARBA" id="ARBA00022917"/>
    </source>
</evidence>
<dbReference type="GO" id="GO:0006422">
    <property type="term" value="P:aspartyl-tRNA aminoacylation"/>
    <property type="evidence" value="ECO:0007669"/>
    <property type="project" value="TreeGrafter"/>
</dbReference>
<dbReference type="PATRIC" id="fig|1619100.3.peg.17"/>
<feature type="domain" description="Aminoacyl-transfer RNA synthetases class-II family profile" evidence="7">
    <location>
        <begin position="134"/>
        <end position="436"/>
    </location>
</feature>
<dbReference type="SUPFAM" id="SSF55826">
    <property type="entry name" value="YbaK/ProRS associated domain"/>
    <property type="match status" value="1"/>
</dbReference>
<dbReference type="GO" id="GO:0005737">
    <property type="term" value="C:cytoplasm"/>
    <property type="evidence" value="ECO:0007669"/>
    <property type="project" value="InterPro"/>
</dbReference>
<dbReference type="AlphaFoldDB" id="A0A0G0MZE3"/>
<keyword evidence="6 8" id="KW-0030">Aminoacyl-tRNA synthetase</keyword>
<sequence>MERTKIIETKEKAGKKVSISGWVTTVRDHGQIAFIMLKDRSAYVQCVLNGGLKEPVGEGYVLEIVGEVKERPEKMRNDKIPTGNVEIEVESYKVLNMSKDLPMPLNTDGKNINEEVRLKYRYLDLRRDRMQKILKLRSDYIAAVREELKKREFIEIETPMLTKATKEGARDFIVPSRFNPGKFYALPQSPQQYKQLMMTAGIERYFQFARCIRDEDLRADRGYEHTQIDLEMSFMNQKEVMQTVEDIIKGAVSAVGGRIKEDPFPVINYKEAMEKYGADKFDLRTEEEKKNNVLAFAWVVNFPFFKKVDAGDEAEKRDGKSGWVFTHNPFSSPIPEHLEWHMKGENIGEIVTAQYDLVCNGLEAGGGSIRAHNPEVLKQTFRIMGYSEEEIQESVGHMLEAFELGTPPHGGIGMGLDRQIMLLAGEDSLKETIAFPMTATGKTAVMDAPSPIGKKDLETLHLDVTDKGGSMVDRIKETLDSLGMVYKYMEHEEVRTSEEAAKIRGVDLSTGAKAMVIKSKEYEGKYIMVVIPADRQLDLEKVKNQLEEEFEIAPAKEVEQYTGLKLGSIPPFARLLKMDLYFDKAMYDKETVAFNCGLRTASIIMKGSDLIKAANPDKKSEKLEFAQ</sequence>
<evidence type="ECO:0000256" key="1">
    <source>
        <dbReference type="ARBA" id="ARBA00006303"/>
    </source>
</evidence>
<dbReference type="GO" id="GO:0003676">
    <property type="term" value="F:nucleic acid binding"/>
    <property type="evidence" value="ECO:0007669"/>
    <property type="project" value="InterPro"/>
</dbReference>
<evidence type="ECO:0000259" key="7">
    <source>
        <dbReference type="PROSITE" id="PS50862"/>
    </source>
</evidence>
<dbReference type="Gene3D" id="3.30.930.10">
    <property type="entry name" value="Bira Bifunctional Protein, Domain 2"/>
    <property type="match status" value="2"/>
</dbReference>
<dbReference type="InterPro" id="IPR007214">
    <property type="entry name" value="YbaK/aa-tRNA-synth-assoc-dom"/>
</dbReference>
<evidence type="ECO:0000256" key="6">
    <source>
        <dbReference type="ARBA" id="ARBA00023146"/>
    </source>
</evidence>
<name>A0A0G0MZE3_9BACT</name>
<dbReference type="InterPro" id="IPR002312">
    <property type="entry name" value="Asp/Asn-tRNA-synth_IIb"/>
</dbReference>
<reference evidence="8 9" key="1">
    <citation type="journal article" date="2015" name="Nature">
        <title>rRNA introns, odd ribosomes, and small enigmatic genomes across a large radiation of phyla.</title>
        <authorList>
            <person name="Brown C.T."/>
            <person name="Hug L.A."/>
            <person name="Thomas B.C."/>
            <person name="Sharon I."/>
            <person name="Castelle C.J."/>
            <person name="Singh A."/>
            <person name="Wilkins M.J."/>
            <person name="Williams K.H."/>
            <person name="Banfield J.F."/>
        </authorList>
    </citation>
    <scope>NUCLEOTIDE SEQUENCE [LARGE SCALE GENOMIC DNA]</scope>
</reference>
<comment type="similarity">
    <text evidence="1">Belongs to the class-II aminoacyl-tRNA synthetase family. Type 1 subfamily.</text>
</comment>
<protein>
    <submittedName>
        <fullName evidence="8">Aspartyl-tRNA synthetase</fullName>
    </submittedName>
</protein>
<dbReference type="GO" id="GO:0002161">
    <property type="term" value="F:aminoacyl-tRNA deacylase activity"/>
    <property type="evidence" value="ECO:0007669"/>
    <property type="project" value="InterPro"/>
</dbReference>
<dbReference type="InterPro" id="IPR006195">
    <property type="entry name" value="aa-tRNA-synth_II"/>
</dbReference>
<evidence type="ECO:0000256" key="4">
    <source>
        <dbReference type="ARBA" id="ARBA00022840"/>
    </source>
</evidence>
<keyword evidence="5" id="KW-0648">Protein biosynthesis</keyword>
<dbReference type="PANTHER" id="PTHR22594:SF5">
    <property type="entry name" value="ASPARTATE--TRNA LIGASE, MITOCHONDRIAL"/>
    <property type="match status" value="1"/>
</dbReference>
<dbReference type="InterPro" id="IPR004115">
    <property type="entry name" value="GAD-like_sf"/>
</dbReference>
<keyword evidence="4" id="KW-0067">ATP-binding</keyword>
<dbReference type="InterPro" id="IPR047089">
    <property type="entry name" value="Asp-tRNA-ligase_1_N"/>
</dbReference>
<dbReference type="Pfam" id="PF01336">
    <property type="entry name" value="tRNA_anti-codon"/>
    <property type="match status" value="1"/>
</dbReference>
<dbReference type="PROSITE" id="PS50862">
    <property type="entry name" value="AA_TRNA_LIGASE_II"/>
    <property type="match status" value="1"/>
</dbReference>
<dbReference type="SUPFAM" id="SSF50249">
    <property type="entry name" value="Nucleic acid-binding proteins"/>
    <property type="match status" value="1"/>
</dbReference>
<dbReference type="InterPro" id="IPR045864">
    <property type="entry name" value="aa-tRNA-synth_II/BPL/LPL"/>
</dbReference>
<accession>A0A0G0MZE3</accession>
<dbReference type="InterPro" id="IPR036754">
    <property type="entry name" value="YbaK/aa-tRNA-synt-asso_dom_sf"/>
</dbReference>
<keyword evidence="2" id="KW-0436">Ligase</keyword>
<dbReference type="Pfam" id="PF00152">
    <property type="entry name" value="tRNA-synt_2"/>
    <property type="match status" value="1"/>
</dbReference>
<dbReference type="InterPro" id="IPR004364">
    <property type="entry name" value="Aa-tRNA-synt_II"/>
</dbReference>
<organism evidence="8 9">
    <name type="scientific">candidate division WS6 bacterium GW2011_GWF2_39_15</name>
    <dbReference type="NCBI Taxonomy" id="1619100"/>
    <lineage>
        <taxon>Bacteria</taxon>
        <taxon>Candidatus Dojkabacteria</taxon>
    </lineage>
</organism>
<dbReference type="SUPFAM" id="SSF55681">
    <property type="entry name" value="Class II aaRS and biotin synthetases"/>
    <property type="match status" value="1"/>
</dbReference>
<dbReference type="Pfam" id="PF04073">
    <property type="entry name" value="tRNA_edit"/>
    <property type="match status" value="1"/>
</dbReference>
<evidence type="ECO:0000256" key="2">
    <source>
        <dbReference type="ARBA" id="ARBA00022598"/>
    </source>
</evidence>
<dbReference type="Proteomes" id="UP000034799">
    <property type="component" value="Unassembled WGS sequence"/>
</dbReference>
<evidence type="ECO:0000313" key="8">
    <source>
        <dbReference type="EMBL" id="KKR05976.1"/>
    </source>
</evidence>
<dbReference type="Gene3D" id="2.40.50.140">
    <property type="entry name" value="Nucleic acid-binding proteins"/>
    <property type="match status" value="1"/>
</dbReference>
<dbReference type="Gene3D" id="3.30.1360.30">
    <property type="entry name" value="GAD-like domain"/>
    <property type="match status" value="1"/>
</dbReference>
<dbReference type="EMBL" id="LBWK01000001">
    <property type="protein sequence ID" value="KKR05976.1"/>
    <property type="molecule type" value="Genomic_DNA"/>
</dbReference>
<proteinExistence type="inferred from homology"/>
<dbReference type="PANTHER" id="PTHR22594">
    <property type="entry name" value="ASPARTYL/LYSYL-TRNA SYNTHETASE"/>
    <property type="match status" value="1"/>
</dbReference>
<comment type="caution">
    <text evidence="8">The sequence shown here is derived from an EMBL/GenBank/DDBJ whole genome shotgun (WGS) entry which is preliminary data.</text>
</comment>
<dbReference type="CDD" id="cd00777">
    <property type="entry name" value="AspRS_core"/>
    <property type="match status" value="1"/>
</dbReference>
<dbReference type="GO" id="GO:0004815">
    <property type="term" value="F:aspartate-tRNA ligase activity"/>
    <property type="evidence" value="ECO:0007669"/>
    <property type="project" value="TreeGrafter"/>
</dbReference>
<dbReference type="STRING" id="1619100.UT34_C0001G0016"/>
<dbReference type="InterPro" id="IPR047090">
    <property type="entry name" value="AspRS_core"/>
</dbReference>
<evidence type="ECO:0000256" key="3">
    <source>
        <dbReference type="ARBA" id="ARBA00022741"/>
    </source>
</evidence>
<evidence type="ECO:0000313" key="9">
    <source>
        <dbReference type="Proteomes" id="UP000034799"/>
    </source>
</evidence>
<gene>
    <name evidence="8" type="ORF">UT34_C0001G0016</name>
</gene>
<dbReference type="CDD" id="cd04317">
    <property type="entry name" value="EcAspRS_like_N"/>
    <property type="match status" value="1"/>
</dbReference>
<dbReference type="PRINTS" id="PR01042">
    <property type="entry name" value="TRNASYNTHASP"/>
</dbReference>
<dbReference type="GO" id="GO:0005524">
    <property type="term" value="F:ATP binding"/>
    <property type="evidence" value="ECO:0007669"/>
    <property type="project" value="UniProtKB-KW"/>
</dbReference>